<dbReference type="RefSeq" id="WP_377045976.1">
    <property type="nucleotide sequence ID" value="NZ_JBHLUN010000014.1"/>
</dbReference>
<evidence type="ECO:0000256" key="2">
    <source>
        <dbReference type="SAM" id="Phobius"/>
    </source>
</evidence>
<dbReference type="CDD" id="cd03402">
    <property type="entry name" value="SPFH_like_u2"/>
    <property type="match status" value="1"/>
</dbReference>
<proteinExistence type="predicted"/>
<dbReference type="InterPro" id="IPR036013">
    <property type="entry name" value="Band_7/SPFH_dom_sf"/>
</dbReference>
<evidence type="ECO:0000313" key="5">
    <source>
        <dbReference type="Proteomes" id="UP001589865"/>
    </source>
</evidence>
<dbReference type="PANTHER" id="PTHR43446">
    <property type="entry name" value="MEMBRANE PROTEIN-RELATED"/>
    <property type="match status" value="1"/>
</dbReference>
<keyword evidence="2" id="KW-1133">Transmembrane helix</keyword>
<dbReference type="EMBL" id="JBHLUN010000014">
    <property type="protein sequence ID" value="MFC0410224.1"/>
    <property type="molecule type" value="Genomic_DNA"/>
</dbReference>
<accession>A0ABV6JWX0</accession>
<keyword evidence="2" id="KW-0472">Membrane</keyword>
<feature type="transmembrane region" description="Helical" evidence="2">
    <location>
        <begin position="21"/>
        <end position="47"/>
    </location>
</feature>
<protein>
    <submittedName>
        <fullName evidence="4">SPFH domain-containing protein</fullName>
    </submittedName>
</protein>
<gene>
    <name evidence="4" type="ORF">ACFFGY_18380</name>
</gene>
<feature type="transmembrane region" description="Helical" evidence="2">
    <location>
        <begin position="53"/>
        <end position="76"/>
    </location>
</feature>
<name>A0ABV6JWX0_9PROT</name>
<evidence type="ECO:0000256" key="1">
    <source>
        <dbReference type="ARBA" id="ARBA00004167"/>
    </source>
</evidence>
<comment type="subcellular location">
    <subcellularLocation>
        <location evidence="1">Membrane</location>
        <topology evidence="1">Single-pass membrane protein</topology>
    </subcellularLocation>
</comment>
<dbReference type="Proteomes" id="UP001589865">
    <property type="component" value="Unassembled WGS sequence"/>
</dbReference>
<comment type="caution">
    <text evidence="4">The sequence shown here is derived from an EMBL/GenBank/DDBJ whole genome shotgun (WGS) entry which is preliminary data.</text>
</comment>
<feature type="domain" description="Band 7" evidence="3">
    <location>
        <begin position="70"/>
        <end position="275"/>
    </location>
</feature>
<dbReference type="SMART" id="SM00244">
    <property type="entry name" value="PHB"/>
    <property type="match status" value="1"/>
</dbReference>
<keyword evidence="2" id="KW-0812">Transmembrane</keyword>
<keyword evidence="5" id="KW-1185">Reference proteome</keyword>
<organism evidence="4 5">
    <name type="scientific">Roseomonas elaeocarpi</name>
    <dbReference type="NCBI Taxonomy" id="907779"/>
    <lineage>
        <taxon>Bacteria</taxon>
        <taxon>Pseudomonadati</taxon>
        <taxon>Pseudomonadota</taxon>
        <taxon>Alphaproteobacteria</taxon>
        <taxon>Acetobacterales</taxon>
        <taxon>Roseomonadaceae</taxon>
        <taxon>Roseomonas</taxon>
    </lineage>
</organism>
<dbReference type="InterPro" id="IPR001107">
    <property type="entry name" value="Band_7"/>
</dbReference>
<evidence type="ECO:0000259" key="3">
    <source>
        <dbReference type="SMART" id="SM00244"/>
    </source>
</evidence>
<sequence>MDRVERAEAARQPSVTDRPGLAFNGYVALLLMLVLAGCGVALGAGSVLVNRPFLSPGGVVLLVLAAFLLRGLYVLAPNESAVFQLFGSYAGSDGTMGLRFTNPLYTRSKVSRRLRTHEIAALKVNDAVGNPIEIGAAVVWSVRDAAAALLEINSYESFVRVQSDTALRRIAGSHAYDAAEVEMVEAADDLPATGPGTGGAATAPGTGGMPLPARSAARAPATLLDGGDEVMGALVRELQDRVRRAGITVEEARITHLAYAPEIAGAMLRRQQAEAVLAARRKIVAGAVDMVEDALTALERKGLALDADRRASMVANLLVVLVGDKDTTPVINAGMATTR</sequence>
<evidence type="ECO:0000313" key="4">
    <source>
        <dbReference type="EMBL" id="MFC0410224.1"/>
    </source>
</evidence>
<reference evidence="4 5" key="1">
    <citation type="submission" date="2024-09" db="EMBL/GenBank/DDBJ databases">
        <authorList>
            <person name="Sun Q."/>
            <person name="Mori K."/>
        </authorList>
    </citation>
    <scope>NUCLEOTIDE SEQUENCE [LARGE SCALE GENOMIC DNA]</scope>
    <source>
        <strain evidence="4 5">TBRC 5777</strain>
    </source>
</reference>
<dbReference type="Gene3D" id="3.30.479.30">
    <property type="entry name" value="Band 7 domain"/>
    <property type="match status" value="1"/>
</dbReference>
<dbReference type="PANTHER" id="PTHR43446:SF1">
    <property type="entry name" value="BAND 7 DOMAIN-CONTAINING PROTEIN"/>
    <property type="match status" value="1"/>
</dbReference>